<keyword evidence="1" id="KW-1133">Transmembrane helix</keyword>
<sequence>MDNKGLIGGFYKLTEWIMRLAYLNILWVVFTLVGLVVFGLGPATAATFAVTRKWITEDVEIAIFPTFWRSYRTEFLRANFFTLGMAFVGWILYIDYSFIITFEGTTFYFLMGVFYIAVCIFILMSFFLFPVLVHFDLKTFTYLKYMMLISISFPHMVFAMLAGTIIIFYLTLKFPALLFFFAISTTSLCIMWFAIVTFKKMEAKKEQE</sequence>
<feature type="transmembrane region" description="Helical" evidence="1">
    <location>
        <begin position="75"/>
        <end position="94"/>
    </location>
</feature>
<accession>A0A3A9K658</accession>
<dbReference type="RefSeq" id="WP_110934683.1">
    <property type="nucleotide sequence ID" value="NZ_KZ614146.1"/>
</dbReference>
<keyword evidence="1" id="KW-0812">Transmembrane</keyword>
<gene>
    <name evidence="2" type="ORF">CR203_13800</name>
</gene>
<keyword evidence="1" id="KW-0472">Membrane</keyword>
<evidence type="ECO:0000313" key="2">
    <source>
        <dbReference type="EMBL" id="RKL66898.1"/>
    </source>
</evidence>
<dbReference type="Proteomes" id="UP000281498">
    <property type="component" value="Unassembled WGS sequence"/>
</dbReference>
<name>A0A3A9K658_9BACI</name>
<feature type="transmembrane region" description="Helical" evidence="1">
    <location>
        <begin position="106"/>
        <end position="133"/>
    </location>
</feature>
<comment type="caution">
    <text evidence="2">The sequence shown here is derived from an EMBL/GenBank/DDBJ whole genome shotgun (WGS) entry which is preliminary data.</text>
</comment>
<feature type="transmembrane region" description="Helical" evidence="1">
    <location>
        <begin position="20"/>
        <end position="43"/>
    </location>
</feature>
<dbReference type="AlphaFoldDB" id="A0A3A9K658"/>
<evidence type="ECO:0008006" key="4">
    <source>
        <dbReference type="Google" id="ProtNLM"/>
    </source>
</evidence>
<organism evidence="2 3">
    <name type="scientific">Salipaludibacillus neizhouensis</name>
    <dbReference type="NCBI Taxonomy" id="885475"/>
    <lineage>
        <taxon>Bacteria</taxon>
        <taxon>Bacillati</taxon>
        <taxon>Bacillota</taxon>
        <taxon>Bacilli</taxon>
        <taxon>Bacillales</taxon>
        <taxon>Bacillaceae</taxon>
    </lineage>
</organism>
<dbReference type="EMBL" id="PDOE01000005">
    <property type="protein sequence ID" value="RKL66898.1"/>
    <property type="molecule type" value="Genomic_DNA"/>
</dbReference>
<evidence type="ECO:0000256" key="1">
    <source>
        <dbReference type="SAM" id="Phobius"/>
    </source>
</evidence>
<evidence type="ECO:0000313" key="3">
    <source>
        <dbReference type="Proteomes" id="UP000281498"/>
    </source>
</evidence>
<keyword evidence="3" id="KW-1185">Reference proteome</keyword>
<feature type="transmembrane region" description="Helical" evidence="1">
    <location>
        <begin position="145"/>
        <end position="170"/>
    </location>
</feature>
<dbReference type="InterPro" id="IPR006938">
    <property type="entry name" value="DUF624"/>
</dbReference>
<proteinExistence type="predicted"/>
<dbReference type="OrthoDB" id="2182676at2"/>
<feature type="transmembrane region" description="Helical" evidence="1">
    <location>
        <begin position="176"/>
        <end position="198"/>
    </location>
</feature>
<protein>
    <recommendedName>
        <fullName evidence="4">DUF624 domain-containing protein</fullName>
    </recommendedName>
</protein>
<dbReference type="Pfam" id="PF04854">
    <property type="entry name" value="DUF624"/>
    <property type="match status" value="1"/>
</dbReference>
<reference evidence="2 3" key="1">
    <citation type="submission" date="2017-10" db="EMBL/GenBank/DDBJ databases">
        <title>Bacillus sp. nov., a halophilic bacterium isolated from a Keqin Lake.</title>
        <authorList>
            <person name="Wang H."/>
        </authorList>
    </citation>
    <scope>NUCLEOTIDE SEQUENCE [LARGE SCALE GENOMIC DNA]</scope>
    <source>
        <strain evidence="2 3">KCTC 13187</strain>
    </source>
</reference>